<dbReference type="Gene3D" id="3.90.650.10">
    <property type="entry name" value="PurM-like C-terminal domain"/>
    <property type="match status" value="2"/>
</dbReference>
<dbReference type="OrthoDB" id="8251at2157"/>
<dbReference type="InterPro" id="IPR010918">
    <property type="entry name" value="PurM-like_C_dom"/>
</dbReference>
<name>A0A498H4C8_9EURY</name>
<dbReference type="UniPathway" id="UPA00074">
    <property type="reaction ID" value="UER00128"/>
</dbReference>
<dbReference type="InterPro" id="IPR041609">
    <property type="entry name" value="PurL_linker"/>
</dbReference>
<dbReference type="FunFam" id="3.30.1330.10:FF:000004">
    <property type="entry name" value="Phosphoribosylformylglycinamidine synthase subunit PurL"/>
    <property type="match status" value="1"/>
</dbReference>
<dbReference type="SUPFAM" id="SSF56042">
    <property type="entry name" value="PurM C-terminal domain-like"/>
    <property type="match status" value="2"/>
</dbReference>
<keyword evidence="2 8" id="KW-0436">Ligase</keyword>
<keyword evidence="13" id="KW-1185">Reference proteome</keyword>
<feature type="binding site" evidence="8">
    <location>
        <position position="509"/>
    </location>
    <ligand>
        <name>substrate</name>
    </ligand>
</feature>
<comment type="function">
    <text evidence="8">Part of the phosphoribosylformylglycinamidine synthase complex involved in the purines biosynthetic pathway. Catalyzes the ATP-dependent conversion of formylglycinamide ribonucleotide (FGAR) and glutamine to yield formylglycinamidine ribonucleotide (FGAM) and glutamate. The FGAM synthase complex is composed of three subunits. PurQ produces an ammonia molecule by converting glutamine to glutamate. PurL transfers the ammonia molecule to FGAR to form FGAM in an ATP-dependent manner. PurS interacts with PurQ and PurL and is thought to assist in the transfer of the ammonia molecule from PurQ to PurL.</text>
</comment>
<dbReference type="GO" id="GO:0005524">
    <property type="term" value="F:ATP binding"/>
    <property type="evidence" value="ECO:0007669"/>
    <property type="project" value="UniProtKB-UniRule"/>
</dbReference>
<dbReference type="InterPro" id="IPR036676">
    <property type="entry name" value="PurM-like_C_sf"/>
</dbReference>
<feature type="binding site" evidence="8">
    <location>
        <position position="506"/>
    </location>
    <ligand>
        <name>ATP</name>
        <dbReference type="ChEBI" id="CHEBI:30616"/>
    </ligand>
</feature>
<evidence type="ECO:0000256" key="2">
    <source>
        <dbReference type="ARBA" id="ARBA00022598"/>
    </source>
</evidence>
<dbReference type="Pfam" id="PF00586">
    <property type="entry name" value="AIRS"/>
    <property type="match status" value="2"/>
</dbReference>
<evidence type="ECO:0000313" key="12">
    <source>
        <dbReference type="EMBL" id="RXE56736.1"/>
    </source>
</evidence>
<keyword evidence="3 8" id="KW-0479">Metal-binding</keyword>
<feature type="binding site" evidence="8">
    <location>
        <position position="36"/>
    </location>
    <ligand>
        <name>ATP</name>
        <dbReference type="ChEBI" id="CHEBI:30616"/>
    </ligand>
</feature>
<dbReference type="HAMAP" id="MF_00420">
    <property type="entry name" value="PurL_2"/>
    <property type="match status" value="1"/>
</dbReference>
<dbReference type="PANTHER" id="PTHR43555">
    <property type="entry name" value="PHOSPHORIBOSYLFORMYLGLYCINAMIDINE SYNTHASE SUBUNIT PURL"/>
    <property type="match status" value="1"/>
</dbReference>
<dbReference type="InterPro" id="IPR036921">
    <property type="entry name" value="PurM-like_N_sf"/>
</dbReference>
<comment type="caution">
    <text evidence="8">Lacks conserved residue(s) required for the propagation of feature annotation.</text>
</comment>
<keyword evidence="5 8" id="KW-0658">Purine biosynthesis</keyword>
<evidence type="ECO:0000259" key="10">
    <source>
        <dbReference type="Pfam" id="PF02769"/>
    </source>
</evidence>
<dbReference type="RefSeq" id="WP_128692457.1">
    <property type="nucleotide sequence ID" value="NZ_LHQS01000001.1"/>
</dbReference>
<dbReference type="GO" id="GO:0004642">
    <property type="term" value="F:phosphoribosylformylglycinamidine synthase activity"/>
    <property type="evidence" value="ECO:0007669"/>
    <property type="project" value="UniProtKB-UniRule"/>
</dbReference>
<evidence type="ECO:0000259" key="9">
    <source>
        <dbReference type="Pfam" id="PF00586"/>
    </source>
</evidence>
<feature type="binding site" evidence="8">
    <location>
        <position position="101"/>
    </location>
    <ligand>
        <name>Mg(2+)</name>
        <dbReference type="ChEBI" id="CHEBI:18420"/>
        <label>2</label>
    </ligand>
</feature>
<feature type="active site" description="Proton acceptor" evidence="8">
    <location>
        <position position="79"/>
    </location>
</feature>
<dbReference type="Gene3D" id="3.30.1330.10">
    <property type="entry name" value="PurM-like, N-terminal domain"/>
    <property type="match status" value="2"/>
</dbReference>
<protein>
    <recommendedName>
        <fullName evidence="8">Phosphoribosylformylglycinamidine synthase subunit PurL</fullName>
        <shortName evidence="8">FGAM synthase</shortName>
        <ecNumber evidence="8">6.3.5.3</ecNumber>
    </recommendedName>
    <alternativeName>
        <fullName evidence="8">Formylglycinamide ribonucleotide amidotransferase subunit II</fullName>
        <shortName evidence="8">FGAR amidotransferase II</shortName>
        <shortName evidence="8">FGAR-AT II</shortName>
    </alternativeName>
    <alternativeName>
        <fullName evidence="8">Glutamine amidotransferase PurL</fullName>
    </alternativeName>
    <alternativeName>
        <fullName evidence="8">Phosphoribosylformylglycinamidine synthase subunit II</fullName>
    </alternativeName>
</protein>
<evidence type="ECO:0000313" key="13">
    <source>
        <dbReference type="Proteomes" id="UP000290932"/>
    </source>
</evidence>
<evidence type="ECO:0000256" key="6">
    <source>
        <dbReference type="ARBA" id="ARBA00022840"/>
    </source>
</evidence>
<keyword evidence="6 8" id="KW-0067">ATP-binding</keyword>
<reference evidence="12 13" key="1">
    <citation type="journal article" date="2015" name="Int. J. Syst. Evol. Microbiol.">
        <title>Methanoculleus taiwanensis sp. nov., a methanogen isolated from deep marine sediment at the deformation front area near Taiwan.</title>
        <authorList>
            <person name="Weng C.Y."/>
            <person name="Chen S.C."/>
            <person name="Lai M.C."/>
            <person name="Wu S.Y."/>
            <person name="Lin S."/>
            <person name="Yang T.F."/>
            <person name="Chen P.C."/>
        </authorList>
    </citation>
    <scope>NUCLEOTIDE SEQUENCE [LARGE SCALE GENOMIC DNA]</scope>
    <source>
        <strain evidence="12 13">CYW4</strain>
    </source>
</reference>
<dbReference type="InterPro" id="IPR016188">
    <property type="entry name" value="PurM-like_N"/>
</dbReference>
<evidence type="ECO:0000256" key="5">
    <source>
        <dbReference type="ARBA" id="ARBA00022755"/>
    </source>
</evidence>
<feature type="domain" description="PurM-like C-terminal" evidence="10">
    <location>
        <begin position="544"/>
        <end position="645"/>
    </location>
</feature>
<feature type="binding site" evidence="8">
    <location>
        <position position="469"/>
    </location>
    <ligand>
        <name>ATP</name>
        <dbReference type="ChEBI" id="CHEBI:30616"/>
    </ligand>
</feature>
<feature type="domain" description="Phosphoribosylformylglycinamidine synthase linker" evidence="11">
    <location>
        <begin position="5"/>
        <end position="36"/>
    </location>
</feature>
<feature type="binding site" evidence="8">
    <location>
        <position position="77"/>
    </location>
    <ligand>
        <name>Mg(2+)</name>
        <dbReference type="ChEBI" id="CHEBI:18420"/>
        <label>1</label>
    </ligand>
</feature>
<sequence length="691" mass="73837">MLPAQDLELLRTTLQRDLTEVEIACFENLWSEHCSYRSTRPLLKTLPTEGPDVLLGPGDDAAIVRFSETCAIAIGMESHNHPSYVDPYDGSATGVGGIVRDVLSMGARPIALMDPLYFGALDAEKNRYLFEHIVSGIGDYGNCIGVPVVRGELGFDPCYAGNPLVNVVCVGTVRPDRFLTARVKKPGARLVLVGASTGRDGLGGASFASRDLAEDAEAEDRPSVQVGDPFTEKLLIEAILEMAETGKVLACRDLGAAGLAGASSEMASTFGAVIHADRVHLRETGMTPREIMLAESQERMLLEVEADDVALMGAIAEKYDLRWSDIGEVIAEPRYIVTFHGETVADLPIDLLVAGAPLCAWETRPYQAETAFARPITPVRELALRVLAHPEVARKDWVSEQYDKDVQLRTVSHRGDAAVLRLEGAALVLSCGCNPHHTYLKPYEGMANAVIENASNLACLGADPLCIVNCLNFASPVHPEIAWQLERSVLGLGDMARRMAIPIVGGNVSLYNESDEFETQIKPTPSLGMAGRSDEVRRWTTAGDGDLLVLIGTTMPDFGGSVLDAVTGCGGMAPAIADPGVVATVRNLVRAGALTAATDLSRGGLLAALAKLAPRSTVELAGDPLEELFSETYGRFLVACRDVSALAGIEHRVIGRAGGDALTVTWDGTSFAITPDELEAALSTTTRIMRY</sequence>
<evidence type="ECO:0000259" key="11">
    <source>
        <dbReference type="Pfam" id="PF18072"/>
    </source>
</evidence>
<dbReference type="CDD" id="cd02203">
    <property type="entry name" value="PurL_repeat1"/>
    <property type="match status" value="1"/>
</dbReference>
<dbReference type="SUPFAM" id="SSF55326">
    <property type="entry name" value="PurM N-terminal domain-like"/>
    <property type="match status" value="2"/>
</dbReference>
<evidence type="ECO:0000256" key="3">
    <source>
        <dbReference type="ARBA" id="ARBA00022723"/>
    </source>
</evidence>
<dbReference type="EC" id="6.3.5.3" evidence="8"/>
<feature type="binding site" evidence="8">
    <location>
        <position position="507"/>
    </location>
    <ligand>
        <name>Mg(2+)</name>
        <dbReference type="ChEBI" id="CHEBI:18420"/>
        <label>1</label>
    </ligand>
</feature>
<comment type="catalytic activity">
    <reaction evidence="8">
        <text>N(2)-formyl-N(1)-(5-phospho-beta-D-ribosyl)glycinamide + L-glutamine + ATP + H2O = 2-formamido-N(1)-(5-O-phospho-beta-D-ribosyl)acetamidine + L-glutamate + ADP + phosphate + H(+)</text>
        <dbReference type="Rhea" id="RHEA:17129"/>
        <dbReference type="ChEBI" id="CHEBI:15377"/>
        <dbReference type="ChEBI" id="CHEBI:15378"/>
        <dbReference type="ChEBI" id="CHEBI:29985"/>
        <dbReference type="ChEBI" id="CHEBI:30616"/>
        <dbReference type="ChEBI" id="CHEBI:43474"/>
        <dbReference type="ChEBI" id="CHEBI:58359"/>
        <dbReference type="ChEBI" id="CHEBI:147286"/>
        <dbReference type="ChEBI" id="CHEBI:147287"/>
        <dbReference type="ChEBI" id="CHEBI:456216"/>
        <dbReference type="EC" id="6.3.5.3"/>
    </reaction>
</comment>
<dbReference type="NCBIfam" id="NF002290">
    <property type="entry name" value="PRK01213.1"/>
    <property type="match status" value="1"/>
</dbReference>
<feature type="binding site" evidence="8">
    <location>
        <begin position="295"/>
        <end position="297"/>
    </location>
    <ligand>
        <name>substrate</name>
    </ligand>
</feature>
<dbReference type="PANTHER" id="PTHR43555:SF1">
    <property type="entry name" value="PHOSPHORIBOSYLFORMYLGLYCINAMIDINE SYNTHASE SUBUNIT PURL"/>
    <property type="match status" value="1"/>
</dbReference>
<proteinExistence type="inferred from homology"/>
<evidence type="ECO:0000256" key="8">
    <source>
        <dbReference type="HAMAP-Rule" id="MF_00420"/>
    </source>
</evidence>
<evidence type="ECO:0000256" key="1">
    <source>
        <dbReference type="ARBA" id="ARBA00022490"/>
    </source>
</evidence>
<dbReference type="Pfam" id="PF18072">
    <property type="entry name" value="FGAR-AT_linker"/>
    <property type="match status" value="1"/>
</dbReference>
<dbReference type="GO" id="GO:0000287">
    <property type="term" value="F:magnesium ion binding"/>
    <property type="evidence" value="ECO:0007669"/>
    <property type="project" value="UniProtKB-UniRule"/>
</dbReference>
<comment type="caution">
    <text evidence="12">The sequence shown here is derived from an EMBL/GenBank/DDBJ whole genome shotgun (WGS) entry which is preliminary data.</text>
</comment>
<keyword evidence="1 8" id="KW-0963">Cytoplasm</keyword>
<comment type="similarity">
    <text evidence="8">Belongs to the FGAMS family.</text>
</comment>
<feature type="domain" description="PurM-like N-terminal" evidence="9">
    <location>
        <begin position="415"/>
        <end position="532"/>
    </location>
</feature>
<dbReference type="GO" id="GO:0005737">
    <property type="term" value="C:cytoplasm"/>
    <property type="evidence" value="ECO:0007669"/>
    <property type="project" value="UniProtKB-SubCell"/>
</dbReference>
<feature type="active site" evidence="8">
    <location>
        <position position="33"/>
    </location>
</feature>
<comment type="subcellular location">
    <subcellularLocation>
        <location evidence="8">Cytoplasm</location>
    </subcellularLocation>
</comment>
<dbReference type="CDD" id="cd02204">
    <property type="entry name" value="PurL_repeat2"/>
    <property type="match status" value="1"/>
</dbReference>
<dbReference type="Pfam" id="PF02769">
    <property type="entry name" value="AIRS_C"/>
    <property type="match status" value="2"/>
</dbReference>
<dbReference type="PIRSF" id="PIRSF001587">
    <property type="entry name" value="FGAM_synthase_II"/>
    <property type="match status" value="1"/>
</dbReference>
<gene>
    <name evidence="8" type="primary">purL</name>
    <name evidence="12" type="ORF">ABH15_00715</name>
</gene>
<feature type="binding site" evidence="8">
    <location>
        <position position="100"/>
    </location>
    <ligand>
        <name>substrate</name>
    </ligand>
</feature>
<dbReference type="AlphaFoldDB" id="A0A498H4C8"/>
<feature type="binding site" evidence="8">
    <location>
        <position position="253"/>
    </location>
    <ligand>
        <name>Mg(2+)</name>
        <dbReference type="ChEBI" id="CHEBI:18420"/>
        <label>2</label>
    </ligand>
</feature>
<accession>A0A498H4C8</accession>
<evidence type="ECO:0000256" key="4">
    <source>
        <dbReference type="ARBA" id="ARBA00022741"/>
    </source>
</evidence>
<keyword evidence="7 8" id="KW-0460">Magnesium</keyword>
<keyword evidence="4 8" id="KW-0547">Nucleotide-binding</keyword>
<feature type="binding site" evidence="8">
    <location>
        <begin position="78"/>
        <end position="81"/>
    </location>
    <ligand>
        <name>substrate</name>
    </ligand>
</feature>
<feature type="binding site" evidence="8">
    <location>
        <position position="225"/>
    </location>
    <ligand>
        <name>substrate</name>
    </ligand>
</feature>
<evidence type="ECO:0000256" key="7">
    <source>
        <dbReference type="ARBA" id="ARBA00022842"/>
    </source>
</evidence>
<dbReference type="InterPro" id="IPR010074">
    <property type="entry name" value="PRibForGlyAmidine_synth_PurL"/>
</dbReference>
<feature type="domain" description="PurM-like C-terminal" evidence="10">
    <location>
        <begin position="185"/>
        <end position="338"/>
    </location>
</feature>
<comment type="pathway">
    <text evidence="8">Purine metabolism; IMP biosynthesis via de novo pathway; 5-amino-1-(5-phospho-D-ribosyl)imidazole from N(2)-formyl-N(1)-(5-phospho-D-ribosyl)glycinamide: step 1/2.</text>
</comment>
<dbReference type="EMBL" id="LHQS01000001">
    <property type="protein sequence ID" value="RXE56736.1"/>
    <property type="molecule type" value="Genomic_DNA"/>
</dbReference>
<dbReference type="GO" id="GO:0006189">
    <property type="term" value="P:'de novo' IMP biosynthetic process"/>
    <property type="evidence" value="ECO:0007669"/>
    <property type="project" value="UniProtKB-UniRule"/>
</dbReference>
<dbReference type="NCBIfam" id="TIGR01736">
    <property type="entry name" value="FGAM_synth_II"/>
    <property type="match status" value="1"/>
</dbReference>
<organism evidence="12 13">
    <name type="scientific">Methanoculleus taiwanensis</name>
    <dbReference type="NCBI Taxonomy" id="1550565"/>
    <lineage>
        <taxon>Archaea</taxon>
        <taxon>Methanobacteriati</taxon>
        <taxon>Methanobacteriota</taxon>
        <taxon>Stenosarchaea group</taxon>
        <taxon>Methanomicrobia</taxon>
        <taxon>Methanomicrobiales</taxon>
        <taxon>Methanomicrobiaceae</taxon>
        <taxon>Methanoculleus</taxon>
    </lineage>
</organism>
<feature type="domain" description="PurM-like N-terminal" evidence="9">
    <location>
        <begin position="58"/>
        <end position="173"/>
    </location>
</feature>
<dbReference type="Proteomes" id="UP000290932">
    <property type="component" value="Unassembled WGS sequence"/>
</dbReference>
<comment type="subunit">
    <text evidence="8">Monomer. Part of the FGAM synthase complex composed of 1 PurL, 1 PurQ and 2 PurS subunits.</text>
</comment>